<dbReference type="RefSeq" id="WP_305977727.1">
    <property type="nucleotide sequence ID" value="NZ_JAPJDZ010000219.1"/>
</dbReference>
<dbReference type="SUPFAM" id="SSF52058">
    <property type="entry name" value="L domain-like"/>
    <property type="match status" value="1"/>
</dbReference>
<keyword evidence="2" id="KW-1185">Reference proteome</keyword>
<comment type="caution">
    <text evidence="1">The sequence shown here is derived from an EMBL/GenBank/DDBJ whole genome shotgun (WGS) entry which is preliminary data.</text>
</comment>
<gene>
    <name evidence="1" type="ORF">ORJ04_21940</name>
</gene>
<organism evidence="1 2">
    <name type="scientific">Rheinheimera baltica</name>
    <dbReference type="NCBI Taxonomy" id="67576"/>
    <lineage>
        <taxon>Bacteria</taxon>
        <taxon>Pseudomonadati</taxon>
        <taxon>Pseudomonadota</taxon>
        <taxon>Gammaproteobacteria</taxon>
        <taxon>Chromatiales</taxon>
        <taxon>Chromatiaceae</taxon>
        <taxon>Rheinheimera</taxon>
    </lineage>
</organism>
<evidence type="ECO:0000313" key="1">
    <source>
        <dbReference type="EMBL" id="MDP5138613.1"/>
    </source>
</evidence>
<proteinExistence type="predicted"/>
<dbReference type="Proteomes" id="UP001231109">
    <property type="component" value="Unassembled WGS sequence"/>
</dbReference>
<dbReference type="EMBL" id="JAPJDZ010000219">
    <property type="protein sequence ID" value="MDP5138613.1"/>
    <property type="molecule type" value="Genomic_DNA"/>
</dbReference>
<reference evidence="1 2" key="1">
    <citation type="submission" date="2022-11" db="EMBL/GenBank/DDBJ databases">
        <title>Viruses from the air-sea interface of a natural surface slick.</title>
        <authorList>
            <person name="Rahlff J."/>
            <person name="Holmfeldt K."/>
        </authorList>
    </citation>
    <scope>NUCLEOTIDE SEQUENCE [LARGE SCALE GENOMIC DNA]</scope>
    <source>
        <strain evidence="1 2">SMS4</strain>
    </source>
</reference>
<sequence length="262" mass="29806">MRKPELSGDKVVTLKLYGGLTSENILALRQKNYERLVLNDGEFDDLTCASHIKHLHVTGAEFLNLDAFYVLNELESLFLSEGATFPKRSKLDFSHFKKLKKCTFTWSPNFTSSLFECPDLEVLTIHKYKSDDLVAIGERAKKLKYLELCHGNVKTLDGIELLRQLTDFRVSYLSKLENVAALAQLPHLKHLELNSSKYVQDLNFLYALAQLQELVLGECLTLSDLNFLSYLTVLVRFICSANIINQNFDLLAAVKNRRAANV</sequence>
<evidence type="ECO:0000313" key="2">
    <source>
        <dbReference type="Proteomes" id="UP001231109"/>
    </source>
</evidence>
<feature type="non-terminal residue" evidence="1">
    <location>
        <position position="262"/>
    </location>
</feature>
<protein>
    <submittedName>
        <fullName evidence="1">Uncharacterized protein</fullName>
    </submittedName>
</protein>
<dbReference type="Gene3D" id="3.80.10.10">
    <property type="entry name" value="Ribonuclease Inhibitor"/>
    <property type="match status" value="1"/>
</dbReference>
<name>A0ABT9I5D8_9GAMM</name>
<accession>A0ABT9I5D8</accession>
<dbReference type="InterPro" id="IPR032675">
    <property type="entry name" value="LRR_dom_sf"/>
</dbReference>